<dbReference type="Pfam" id="PF02753">
    <property type="entry name" value="PapD_C"/>
    <property type="match status" value="1"/>
</dbReference>
<feature type="chain" id="PRO_5041292336" evidence="7">
    <location>
        <begin position="21"/>
        <end position="227"/>
    </location>
</feature>
<gene>
    <name evidence="10" type="ORF">FHU12_0710</name>
</gene>
<keyword evidence="3" id="KW-1029">Fimbrium biogenesis</keyword>
<evidence type="ECO:0000313" key="10">
    <source>
        <dbReference type="EMBL" id="TQI83237.1"/>
    </source>
</evidence>
<evidence type="ECO:0000256" key="7">
    <source>
        <dbReference type="SAM" id="SignalP"/>
    </source>
</evidence>
<feature type="domain" description="Pili assembly chaperone C-terminal" evidence="9">
    <location>
        <begin position="163"/>
        <end position="220"/>
    </location>
</feature>
<organism evidence="10 11">
    <name type="scientific">Serratia marcescens</name>
    <dbReference type="NCBI Taxonomy" id="615"/>
    <lineage>
        <taxon>Bacteria</taxon>
        <taxon>Pseudomonadati</taxon>
        <taxon>Pseudomonadota</taxon>
        <taxon>Gammaproteobacteria</taxon>
        <taxon>Enterobacterales</taxon>
        <taxon>Yersiniaceae</taxon>
        <taxon>Serratia</taxon>
    </lineage>
</organism>
<keyword evidence="4 7" id="KW-0732">Signal</keyword>
<accession>A0AA46K2J8</accession>
<dbReference type="InterPro" id="IPR001829">
    <property type="entry name" value="Pili_assmbl_chaperone_bac"/>
</dbReference>
<dbReference type="AlphaFoldDB" id="A0AA46K2J8"/>
<dbReference type="InterPro" id="IPR036316">
    <property type="entry name" value="Pili_assmbl_chap_C_dom_sf"/>
</dbReference>
<dbReference type="Pfam" id="PF00345">
    <property type="entry name" value="PapD_N"/>
    <property type="match status" value="1"/>
</dbReference>
<evidence type="ECO:0000256" key="2">
    <source>
        <dbReference type="ARBA" id="ARBA00007399"/>
    </source>
</evidence>
<dbReference type="PRINTS" id="PR00969">
    <property type="entry name" value="CHAPERONPILI"/>
</dbReference>
<comment type="caution">
    <text evidence="10">The sequence shown here is derived from an EMBL/GenBank/DDBJ whole genome shotgun (WGS) entry which is preliminary data.</text>
</comment>
<dbReference type="GO" id="GO:0071555">
    <property type="term" value="P:cell wall organization"/>
    <property type="evidence" value="ECO:0007669"/>
    <property type="project" value="InterPro"/>
</dbReference>
<proteinExistence type="inferred from homology"/>
<sequence length="227" mass="25717">MNKKSSFYFLLLFAFSFNTAASVILGGTRVIYEESKKESNISVSNQDSSSPVLIQTWAENFLPGDNGEVPFIVTPPLFRLEPEQDNIIRIIHAGKILPQHEESVYWLSVRSIPSTKKTRENKLLITVQNRIKIIYRPSSLSKKEASDAYKKIKFSQEKNMLIVSNPTPFYVSFYSLSVGEKELKEADMVAPKSKKQWAMPNGTRSSEIKWQAINDYGGVTQEVKASL</sequence>
<protein>
    <submittedName>
        <fullName evidence="10">P pilus assembly chaperone PapD</fullName>
    </submittedName>
</protein>
<dbReference type="InterPro" id="IPR008962">
    <property type="entry name" value="PapD-like_sf"/>
</dbReference>
<dbReference type="Gene3D" id="2.60.40.10">
    <property type="entry name" value="Immunoglobulins"/>
    <property type="match status" value="2"/>
</dbReference>
<dbReference type="EMBL" id="VFMJ01000001">
    <property type="protein sequence ID" value="TQI83237.1"/>
    <property type="molecule type" value="Genomic_DNA"/>
</dbReference>
<dbReference type="InterPro" id="IPR050643">
    <property type="entry name" value="Periplasmic_pilus_chap"/>
</dbReference>
<evidence type="ECO:0000256" key="1">
    <source>
        <dbReference type="ARBA" id="ARBA00004418"/>
    </source>
</evidence>
<dbReference type="RefSeq" id="WP_141967441.1">
    <property type="nucleotide sequence ID" value="NZ_JAENMM010000001.1"/>
</dbReference>
<dbReference type="InterPro" id="IPR016147">
    <property type="entry name" value="Pili_assmbl_chaperone_N"/>
</dbReference>
<feature type="signal peptide" evidence="7">
    <location>
        <begin position="1"/>
        <end position="20"/>
    </location>
</feature>
<dbReference type="PANTHER" id="PTHR30251:SF11">
    <property type="entry name" value="CHAPERONE PROTEIN FIMC-RELATED"/>
    <property type="match status" value="1"/>
</dbReference>
<reference evidence="10 11" key="2">
    <citation type="submission" date="2019-07" db="EMBL/GenBank/DDBJ databases">
        <title>Investigation of anaerobic lignin degradation for improved lignocellulosic biofuels.</title>
        <authorList>
            <person name="Deangelis K.PhD."/>
        </authorList>
    </citation>
    <scope>NUCLEOTIDE SEQUENCE [LARGE SCALE GENOMIC DNA]</scope>
    <source>
        <strain evidence="10 11">106R</strain>
    </source>
</reference>
<evidence type="ECO:0000256" key="3">
    <source>
        <dbReference type="ARBA" id="ARBA00022558"/>
    </source>
</evidence>
<dbReference type="PANTHER" id="PTHR30251">
    <property type="entry name" value="PILUS ASSEMBLY CHAPERONE"/>
    <property type="match status" value="1"/>
</dbReference>
<dbReference type="Proteomes" id="UP000320710">
    <property type="component" value="Unassembled WGS sequence"/>
</dbReference>
<keyword evidence="6" id="KW-0143">Chaperone</keyword>
<dbReference type="InterPro" id="IPR013783">
    <property type="entry name" value="Ig-like_fold"/>
</dbReference>
<evidence type="ECO:0000259" key="9">
    <source>
        <dbReference type="Pfam" id="PF02753"/>
    </source>
</evidence>
<dbReference type="GO" id="GO:0030288">
    <property type="term" value="C:outer membrane-bounded periplasmic space"/>
    <property type="evidence" value="ECO:0007669"/>
    <property type="project" value="InterPro"/>
</dbReference>
<evidence type="ECO:0000313" key="11">
    <source>
        <dbReference type="Proteomes" id="UP000320710"/>
    </source>
</evidence>
<comment type="similarity">
    <text evidence="2">Belongs to the periplasmic pilus chaperone family.</text>
</comment>
<reference evidence="10 11" key="1">
    <citation type="submission" date="2019-06" db="EMBL/GenBank/DDBJ databases">
        <authorList>
            <person name="Deangelis K."/>
            <person name="Huntemann M."/>
            <person name="Clum A."/>
            <person name="Pillay M."/>
            <person name="Palaniappan K."/>
            <person name="Varghese N."/>
            <person name="Mikhailova N."/>
            <person name="Stamatis D."/>
            <person name="Reddy T."/>
            <person name="Daum C."/>
            <person name="Shapiro N."/>
            <person name="Ivanova N."/>
            <person name="Kyrpides N."/>
            <person name="Woyke T."/>
        </authorList>
    </citation>
    <scope>NUCLEOTIDE SEQUENCE [LARGE SCALE GENOMIC DNA]</scope>
    <source>
        <strain evidence="10 11">106R</strain>
    </source>
</reference>
<evidence type="ECO:0000256" key="6">
    <source>
        <dbReference type="ARBA" id="ARBA00023186"/>
    </source>
</evidence>
<evidence type="ECO:0000259" key="8">
    <source>
        <dbReference type="Pfam" id="PF00345"/>
    </source>
</evidence>
<dbReference type="InterPro" id="IPR016148">
    <property type="entry name" value="Pili_assmbl_chaperone_C"/>
</dbReference>
<feature type="domain" description="Pili assembly chaperone N-terminal" evidence="8">
    <location>
        <begin position="23"/>
        <end position="140"/>
    </location>
</feature>
<evidence type="ECO:0000256" key="5">
    <source>
        <dbReference type="ARBA" id="ARBA00022764"/>
    </source>
</evidence>
<comment type="subcellular location">
    <subcellularLocation>
        <location evidence="1">Periplasm</location>
    </subcellularLocation>
</comment>
<dbReference type="SUPFAM" id="SSF49354">
    <property type="entry name" value="PapD-like"/>
    <property type="match status" value="1"/>
</dbReference>
<keyword evidence="5" id="KW-0574">Periplasm</keyword>
<name>A0AA46K2J8_SERMA</name>
<dbReference type="SUPFAM" id="SSF49584">
    <property type="entry name" value="Periplasmic chaperone C-domain"/>
    <property type="match status" value="1"/>
</dbReference>
<evidence type="ECO:0000256" key="4">
    <source>
        <dbReference type="ARBA" id="ARBA00022729"/>
    </source>
</evidence>